<comment type="function">
    <text evidence="4">Regulates COPI-mediated retrograde protein traffic at the interface between the Golgi apparatus and the endoplasmic reticulum. Involved in the maintenance of the Golgi apparatus morphology.</text>
</comment>
<accession>A0A818N7N0</accession>
<dbReference type="Gene3D" id="1.25.10.10">
    <property type="entry name" value="Leucine-rich Repeat Variant"/>
    <property type="match status" value="1"/>
</dbReference>
<proteinExistence type="inferred from homology"/>
<dbReference type="PANTHER" id="PTHR12984:SF3">
    <property type="entry name" value="N-TERMINAL KINASE-LIKE PROTEIN"/>
    <property type="match status" value="1"/>
</dbReference>
<dbReference type="PROSITE" id="PS50011">
    <property type="entry name" value="PROTEIN_KINASE_DOM"/>
    <property type="match status" value="1"/>
</dbReference>
<reference evidence="6" key="1">
    <citation type="submission" date="2021-02" db="EMBL/GenBank/DDBJ databases">
        <authorList>
            <person name="Nowell W R."/>
        </authorList>
    </citation>
    <scope>NUCLEOTIDE SEQUENCE</scope>
</reference>
<comment type="similarity">
    <text evidence="1">Belongs to the protein kinase superfamily.</text>
</comment>
<dbReference type="Gene3D" id="3.30.200.20">
    <property type="entry name" value="Phosphorylase Kinase, domain 1"/>
    <property type="match status" value="1"/>
</dbReference>
<evidence type="ECO:0000256" key="3">
    <source>
        <dbReference type="ARBA" id="ARBA00042347"/>
    </source>
</evidence>
<gene>
    <name evidence="6" type="ORF">KIK155_LOCUS20910</name>
</gene>
<dbReference type="GO" id="GO:0004672">
    <property type="term" value="F:protein kinase activity"/>
    <property type="evidence" value="ECO:0007669"/>
    <property type="project" value="InterPro"/>
</dbReference>
<name>A0A818N7N0_9BILA</name>
<dbReference type="InterPro" id="IPR000719">
    <property type="entry name" value="Prot_kinase_dom"/>
</dbReference>
<dbReference type="AlphaFoldDB" id="A0A818N7N0"/>
<sequence length="808" mass="90935">MWGSFFSGGKDPLKELGYEVLSDSQQASSNPRSIWTILNGKKKATGDLVTIFSCQTDAHINLAKGALKRMKTLRHPNVLTYLDGVESDKAVYVVTEKAVTVETYVNELKSNNNNATTFNAEDLLEIAWGLQQLCRVLIFLHDDCKLSHGNINTSTIFVDAKSCDWKLGCLEFVQSISEDQLNLPSRFLPSCQRYEPPAGPSKKGTNSQKARDIWFVGTLIWEIFNGNGATSATSYRQLGSIPRPLSAAYGELINTNPSLRSSFDKLIQSPYIENNSLVECLLFLEQIQLKDPGEKQTFFNSLPDKVDQFPSHINERKLLPLLFNAYEFGSSGSAVLPTLFKLGKRLSDSDYKKRIVPIITKLFASTDRMTRFRLLQQLDIYVEHLTPAVVNDDIFTHICTGFTDQEPAIREATVKAMLYLASKLNYKNLNVELMKHFSRLQTSDDQGVIRTNTIVCLGKIAAHLNPSLRGRLLISAFGRGTQDPFGPSRQASIYALYHSERFFTLKDIATKILPIVCHATIDPELDVRQQAFKTINLFIKKLETVSEKPELAIEMEKDVNSSNVTGIANETSWTSWALTSLSSNIGKLTTKPQQPSVNLTLAKSDSQSALANASTSTTTTTTTVKNRDYYHNPWKKIDNMILNLLRRILVHDPAQRARVIDIQSHKWMSKIYSQDGTETDHQLLKRMAVKYDEPCWSLTQPNQSTTSTVISPSISDDSMVNCISQPIKLDDLILITEPRSLTEMGDQDPSEHLVRRMTRVILTISFDETIDLLNRLFLHTGYTPKCTTGRQSGKDFFLRKLFVLYSFS</sequence>
<dbReference type="Proteomes" id="UP000663865">
    <property type="component" value="Unassembled WGS sequence"/>
</dbReference>
<dbReference type="SUPFAM" id="SSF48371">
    <property type="entry name" value="ARM repeat"/>
    <property type="match status" value="1"/>
</dbReference>
<comment type="caution">
    <text evidence="6">The sequence shown here is derived from an EMBL/GenBank/DDBJ whole genome shotgun (WGS) entry which is preliminary data.</text>
</comment>
<organism evidence="6 7">
    <name type="scientific">Rotaria socialis</name>
    <dbReference type="NCBI Taxonomy" id="392032"/>
    <lineage>
        <taxon>Eukaryota</taxon>
        <taxon>Metazoa</taxon>
        <taxon>Spiralia</taxon>
        <taxon>Gnathifera</taxon>
        <taxon>Rotifera</taxon>
        <taxon>Eurotatoria</taxon>
        <taxon>Bdelloidea</taxon>
        <taxon>Philodinida</taxon>
        <taxon>Philodinidae</taxon>
        <taxon>Rotaria</taxon>
    </lineage>
</organism>
<protein>
    <recommendedName>
        <fullName evidence="2">N-terminal kinase-like protein</fullName>
    </recommendedName>
    <alternativeName>
        <fullName evidence="3">SCY1-like protein 1</fullName>
    </alternativeName>
</protein>
<evidence type="ECO:0000313" key="7">
    <source>
        <dbReference type="Proteomes" id="UP000663865"/>
    </source>
</evidence>
<evidence type="ECO:0000259" key="5">
    <source>
        <dbReference type="PROSITE" id="PS50011"/>
    </source>
</evidence>
<feature type="domain" description="Protein kinase" evidence="5">
    <location>
        <begin position="10"/>
        <end position="272"/>
    </location>
</feature>
<dbReference type="InterPro" id="IPR051177">
    <property type="entry name" value="CIK-Related_Protein"/>
</dbReference>
<dbReference type="InterPro" id="IPR011989">
    <property type="entry name" value="ARM-like"/>
</dbReference>
<evidence type="ECO:0000256" key="4">
    <source>
        <dbReference type="ARBA" id="ARBA00056114"/>
    </source>
</evidence>
<dbReference type="InterPro" id="IPR001245">
    <property type="entry name" value="Ser-Thr/Tyr_kinase_cat_dom"/>
</dbReference>
<dbReference type="SUPFAM" id="SSF56112">
    <property type="entry name" value="Protein kinase-like (PK-like)"/>
    <property type="match status" value="2"/>
</dbReference>
<dbReference type="GO" id="GO:0005524">
    <property type="term" value="F:ATP binding"/>
    <property type="evidence" value="ECO:0007669"/>
    <property type="project" value="InterPro"/>
</dbReference>
<evidence type="ECO:0000313" key="6">
    <source>
        <dbReference type="EMBL" id="CAF3600541.1"/>
    </source>
</evidence>
<evidence type="ECO:0000256" key="1">
    <source>
        <dbReference type="ARBA" id="ARBA00038349"/>
    </source>
</evidence>
<dbReference type="EMBL" id="CAJNYV010003699">
    <property type="protein sequence ID" value="CAF3600541.1"/>
    <property type="molecule type" value="Genomic_DNA"/>
</dbReference>
<dbReference type="Gene3D" id="1.10.510.10">
    <property type="entry name" value="Transferase(Phosphotransferase) domain 1"/>
    <property type="match status" value="1"/>
</dbReference>
<dbReference type="PANTHER" id="PTHR12984">
    <property type="entry name" value="SCY1-RELATED S/T PROTEIN KINASE-LIKE"/>
    <property type="match status" value="1"/>
</dbReference>
<dbReference type="Pfam" id="PF07714">
    <property type="entry name" value="PK_Tyr_Ser-Thr"/>
    <property type="match status" value="1"/>
</dbReference>
<evidence type="ECO:0000256" key="2">
    <source>
        <dbReference type="ARBA" id="ARBA00040972"/>
    </source>
</evidence>
<dbReference type="InterPro" id="IPR011009">
    <property type="entry name" value="Kinase-like_dom_sf"/>
</dbReference>
<dbReference type="InterPro" id="IPR016024">
    <property type="entry name" value="ARM-type_fold"/>
</dbReference>